<dbReference type="RefSeq" id="WP_118112915.1">
    <property type="nucleotide sequence ID" value="NZ_WKNM01000116.1"/>
</dbReference>
<dbReference type="AlphaFoldDB" id="A0A413I7G6"/>
<protein>
    <submittedName>
        <fullName evidence="1">Uncharacterized protein</fullName>
    </submittedName>
</protein>
<comment type="caution">
    <text evidence="1">The sequence shown here is derived from an EMBL/GenBank/DDBJ whole genome shotgun (WGS) entry which is preliminary data.</text>
</comment>
<dbReference type="EMBL" id="QSCO01000033">
    <property type="protein sequence ID" value="RGY03718.1"/>
    <property type="molecule type" value="Genomic_DNA"/>
</dbReference>
<gene>
    <name evidence="1" type="ORF">DXA53_17775</name>
</gene>
<evidence type="ECO:0000313" key="1">
    <source>
        <dbReference type="EMBL" id="RGY03718.1"/>
    </source>
</evidence>
<organism evidence="1 2">
    <name type="scientific">Odoribacter splanchnicus</name>
    <dbReference type="NCBI Taxonomy" id="28118"/>
    <lineage>
        <taxon>Bacteria</taxon>
        <taxon>Pseudomonadati</taxon>
        <taxon>Bacteroidota</taxon>
        <taxon>Bacteroidia</taxon>
        <taxon>Bacteroidales</taxon>
        <taxon>Odoribacteraceae</taxon>
        <taxon>Odoribacter</taxon>
    </lineage>
</organism>
<accession>A0A413I7G6</accession>
<dbReference type="Proteomes" id="UP000284434">
    <property type="component" value="Unassembled WGS sequence"/>
</dbReference>
<reference evidence="1 2" key="1">
    <citation type="submission" date="2018-08" db="EMBL/GenBank/DDBJ databases">
        <title>A genome reference for cultivated species of the human gut microbiota.</title>
        <authorList>
            <person name="Zou Y."/>
            <person name="Xue W."/>
            <person name="Luo G."/>
        </authorList>
    </citation>
    <scope>NUCLEOTIDE SEQUENCE [LARGE SCALE GENOMIC DNA]</scope>
    <source>
        <strain evidence="1 2">OF03-11</strain>
    </source>
</reference>
<evidence type="ECO:0000313" key="2">
    <source>
        <dbReference type="Proteomes" id="UP000284434"/>
    </source>
</evidence>
<proteinExistence type="predicted"/>
<name>A0A413I7G6_9BACT</name>
<sequence>MPFPLAVLSAALHPANTLPCGTAKGYFCIVQGGRGEPGKALRKNLFHKQKTHAKTTQQAV</sequence>